<keyword evidence="1" id="KW-0472">Membrane</keyword>
<keyword evidence="1" id="KW-1133">Transmembrane helix</keyword>
<sequence length="363" mass="40754">MISHSTLLNRLASLGITHTALTWFSSYLTGRFQSVQLKSIPSHPVAVSAGVPQGSVLGPLLFIIYILPLGHIFRKYKINFHFYADDTQTYISSQPDAIFPPVSLSSCLLEIKSWFSSNFLKLNSNKSEILHIGKPSTLNISPSISINIKNSSILPSTHVKSLGIILDSTLSFRAHINNIIRSAYFHLHNINRLRPSLTPHATAILVHSLVTSRTDYCNSLLFDLSHKSLHRLQLLQNAAARIITRTPYRDHISPVLQRLHWLPTEHRISFKILLLTYKCIHCLVPPHLSDLIHVAVPSRSLRSSSAIHLVVPPARLTTAGNRAFSRSAPRLWNSLPPDSRNTDFLLSFKSKLKTHLFNLAYTL</sequence>
<dbReference type="InterPro" id="IPR000477">
    <property type="entry name" value="RT_dom"/>
</dbReference>
<dbReference type="Pfam" id="PF00078">
    <property type="entry name" value="RVT_1"/>
    <property type="match status" value="1"/>
</dbReference>
<reference evidence="3" key="2">
    <citation type="submission" date="2025-08" db="UniProtKB">
        <authorList>
            <consortium name="Ensembl"/>
        </authorList>
    </citation>
    <scope>IDENTIFICATION</scope>
</reference>
<proteinExistence type="predicted"/>
<evidence type="ECO:0000313" key="3">
    <source>
        <dbReference type="Ensembl" id="ENSNFUP00015040712.1"/>
    </source>
</evidence>
<dbReference type="GeneTree" id="ENSGT01150000286909"/>
<dbReference type="AlphaFoldDB" id="A0A8C6PAN5"/>
<dbReference type="Proteomes" id="UP000694548">
    <property type="component" value="Chromosome sgr15"/>
</dbReference>
<dbReference type="Ensembl" id="ENSNFUT00015042497.1">
    <property type="protein sequence ID" value="ENSNFUP00015040712.1"/>
    <property type="gene ID" value="ENSNFUG00015019538.1"/>
</dbReference>
<protein>
    <recommendedName>
        <fullName evidence="2">Reverse transcriptase domain-containing protein</fullName>
    </recommendedName>
</protein>
<dbReference type="PANTHER" id="PTHR33332">
    <property type="entry name" value="REVERSE TRANSCRIPTASE DOMAIN-CONTAINING PROTEIN"/>
    <property type="match status" value="1"/>
</dbReference>
<accession>A0A8C6PAN5</accession>
<evidence type="ECO:0000259" key="2">
    <source>
        <dbReference type="PROSITE" id="PS50878"/>
    </source>
</evidence>
<reference evidence="3" key="3">
    <citation type="submission" date="2025-09" db="UniProtKB">
        <authorList>
            <consortium name="Ensembl"/>
        </authorList>
    </citation>
    <scope>IDENTIFICATION</scope>
</reference>
<dbReference type="PROSITE" id="PS50878">
    <property type="entry name" value="RT_POL"/>
    <property type="match status" value="1"/>
</dbReference>
<reference evidence="3" key="1">
    <citation type="submission" date="2014-08" db="EMBL/GenBank/DDBJ databases">
        <authorList>
            <person name="Senf B."/>
            <person name="Petzold A."/>
            <person name="Downie B.R."/>
            <person name="Koch P."/>
            <person name="Platzer M."/>
        </authorList>
    </citation>
    <scope>NUCLEOTIDE SEQUENCE [LARGE SCALE GENOMIC DNA]</scope>
    <source>
        <strain evidence="3">GRZ</strain>
    </source>
</reference>
<keyword evidence="1" id="KW-0812">Transmembrane</keyword>
<organism evidence="3 4">
    <name type="scientific">Nothobranchius furzeri</name>
    <name type="common">Turquoise killifish</name>
    <dbReference type="NCBI Taxonomy" id="105023"/>
    <lineage>
        <taxon>Eukaryota</taxon>
        <taxon>Metazoa</taxon>
        <taxon>Chordata</taxon>
        <taxon>Craniata</taxon>
        <taxon>Vertebrata</taxon>
        <taxon>Euteleostomi</taxon>
        <taxon>Actinopterygii</taxon>
        <taxon>Neopterygii</taxon>
        <taxon>Teleostei</taxon>
        <taxon>Neoteleostei</taxon>
        <taxon>Acanthomorphata</taxon>
        <taxon>Ovalentaria</taxon>
        <taxon>Atherinomorphae</taxon>
        <taxon>Cyprinodontiformes</taxon>
        <taxon>Nothobranchiidae</taxon>
        <taxon>Nothobranchius</taxon>
    </lineage>
</organism>
<evidence type="ECO:0000256" key="1">
    <source>
        <dbReference type="SAM" id="Phobius"/>
    </source>
</evidence>
<evidence type="ECO:0000313" key="4">
    <source>
        <dbReference type="Proteomes" id="UP000694548"/>
    </source>
</evidence>
<feature type="transmembrane region" description="Helical" evidence="1">
    <location>
        <begin position="7"/>
        <end position="25"/>
    </location>
</feature>
<name>A0A8C6PAN5_NOTFU</name>
<feature type="transmembrane region" description="Helical" evidence="1">
    <location>
        <begin position="45"/>
        <end position="67"/>
    </location>
</feature>
<keyword evidence="4" id="KW-1185">Reference proteome</keyword>
<feature type="domain" description="Reverse transcriptase" evidence="2">
    <location>
        <begin position="1"/>
        <end position="166"/>
    </location>
</feature>